<accession>A0ABU0E0M1</accession>
<reference evidence="4 5" key="1">
    <citation type="submission" date="2023-07" db="EMBL/GenBank/DDBJ databases">
        <title>Genomic Encyclopedia of Type Strains, Phase IV (KMG-IV): sequencing the most valuable type-strain genomes for metagenomic binning, comparative biology and taxonomic classification.</title>
        <authorList>
            <person name="Goeker M."/>
        </authorList>
    </citation>
    <scope>NUCLEOTIDE SEQUENCE [LARGE SCALE GENOMIC DNA]</scope>
    <source>
        <strain evidence="4 5">DSM 16784</strain>
    </source>
</reference>
<dbReference type="Proteomes" id="UP001230220">
    <property type="component" value="Unassembled WGS sequence"/>
</dbReference>
<evidence type="ECO:0000313" key="5">
    <source>
        <dbReference type="Proteomes" id="UP001230220"/>
    </source>
</evidence>
<name>A0ABU0E0M1_9FIRM</name>
<dbReference type="SUPFAM" id="SSF46785">
    <property type="entry name" value="Winged helix' DNA-binding domain"/>
    <property type="match status" value="1"/>
</dbReference>
<sequence>MKHYISEDVKQLNTVLVLKDVYQMQTATMNDIIEVTGLSQSTVRSILIELEEGNKIVNIGKDASSGGRCPNRYTFHPHAYCLISVYLHRTTAEIKVFHVFYESVMYKQIFTFESVDQLTERLCFLQREYMASCISFGVEGIIEGYDYYTDHYGSFSKITIISEIKEQMDIPVYIENDVNLMMLGYKSNHNNDMKNIAYLYLTEIGLGSAFLVNDNILYGKSHYAGEIGLIPYGEKSINRWLQSFMSDDEYVDIVSHLLTIVSSFLDPDRIVLSGEIIRKALHNRVVKKSENYLNSSYQMFVEYHEDNEEDIWRGLQYKTIMELFENGNTSE</sequence>
<protein>
    <recommendedName>
        <fullName evidence="6">ROK family protein</fullName>
    </recommendedName>
</protein>
<dbReference type="SUPFAM" id="SSF53067">
    <property type="entry name" value="Actin-like ATPase domain"/>
    <property type="match status" value="1"/>
</dbReference>
<dbReference type="InterPro" id="IPR043129">
    <property type="entry name" value="ATPase_NBD"/>
</dbReference>
<gene>
    <name evidence="4" type="ORF">J2S15_000992</name>
</gene>
<dbReference type="InterPro" id="IPR000600">
    <property type="entry name" value="ROK"/>
</dbReference>
<dbReference type="InterPro" id="IPR036390">
    <property type="entry name" value="WH_DNA-bd_sf"/>
</dbReference>
<dbReference type="Gene3D" id="1.10.10.10">
    <property type="entry name" value="Winged helix-like DNA-binding domain superfamily/Winged helix DNA-binding domain"/>
    <property type="match status" value="1"/>
</dbReference>
<keyword evidence="5" id="KW-1185">Reference proteome</keyword>
<comment type="caution">
    <text evidence="4">The sequence shown here is derived from an EMBL/GenBank/DDBJ whole genome shotgun (WGS) entry which is preliminary data.</text>
</comment>
<evidence type="ECO:0000256" key="1">
    <source>
        <dbReference type="ARBA" id="ARBA00002486"/>
    </source>
</evidence>
<keyword evidence="3" id="KW-0859">Xylose metabolism</keyword>
<evidence type="ECO:0000313" key="4">
    <source>
        <dbReference type="EMBL" id="MDQ0360261.1"/>
    </source>
</evidence>
<comment type="function">
    <text evidence="1">Transcriptional repressor of xylose-utilizing enzymes.</text>
</comment>
<dbReference type="CDD" id="cd23763">
    <property type="entry name" value="ASKHA_ATPase_ROK"/>
    <property type="match status" value="1"/>
</dbReference>
<dbReference type="PANTHER" id="PTHR18964:SF149">
    <property type="entry name" value="BIFUNCTIONAL UDP-N-ACETYLGLUCOSAMINE 2-EPIMERASE_N-ACETYLMANNOSAMINE KINASE"/>
    <property type="match status" value="1"/>
</dbReference>
<dbReference type="Pfam" id="PF00480">
    <property type="entry name" value="ROK"/>
    <property type="match status" value="1"/>
</dbReference>
<proteinExistence type="inferred from homology"/>
<dbReference type="InterPro" id="IPR036388">
    <property type="entry name" value="WH-like_DNA-bd_sf"/>
</dbReference>
<keyword evidence="3" id="KW-0119">Carbohydrate metabolism</keyword>
<dbReference type="Gene3D" id="3.30.420.40">
    <property type="match status" value="2"/>
</dbReference>
<dbReference type="RefSeq" id="WP_307406011.1">
    <property type="nucleotide sequence ID" value="NZ_JAUSUR010000001.1"/>
</dbReference>
<comment type="similarity">
    <text evidence="2">Belongs to the ROK (NagC/XylR) family.</text>
</comment>
<evidence type="ECO:0008006" key="6">
    <source>
        <dbReference type="Google" id="ProtNLM"/>
    </source>
</evidence>
<organism evidence="4 5">
    <name type="scientific">Breznakia pachnodae</name>
    <dbReference type="NCBI Taxonomy" id="265178"/>
    <lineage>
        <taxon>Bacteria</taxon>
        <taxon>Bacillati</taxon>
        <taxon>Bacillota</taxon>
        <taxon>Erysipelotrichia</taxon>
        <taxon>Erysipelotrichales</taxon>
        <taxon>Erysipelotrichaceae</taxon>
        <taxon>Breznakia</taxon>
    </lineage>
</organism>
<evidence type="ECO:0000256" key="3">
    <source>
        <dbReference type="ARBA" id="ARBA00022629"/>
    </source>
</evidence>
<dbReference type="PANTHER" id="PTHR18964">
    <property type="entry name" value="ROK (REPRESSOR, ORF, KINASE) FAMILY"/>
    <property type="match status" value="1"/>
</dbReference>
<evidence type="ECO:0000256" key="2">
    <source>
        <dbReference type="ARBA" id="ARBA00006479"/>
    </source>
</evidence>
<dbReference type="EMBL" id="JAUSUR010000001">
    <property type="protein sequence ID" value="MDQ0360261.1"/>
    <property type="molecule type" value="Genomic_DNA"/>
</dbReference>